<evidence type="ECO:0000313" key="5">
    <source>
        <dbReference type="Proteomes" id="UP001614394"/>
    </source>
</evidence>
<dbReference type="PANTHER" id="PTHR43877:SF1">
    <property type="entry name" value="ACETYLTRANSFERASE"/>
    <property type="match status" value="1"/>
</dbReference>
<feature type="domain" description="N-acetyltransferase" evidence="3">
    <location>
        <begin position="3"/>
        <end position="191"/>
    </location>
</feature>
<comment type="caution">
    <text evidence="4">The sequence shown here is derived from an EMBL/GenBank/DDBJ whole genome shotgun (WGS) entry which is preliminary data.</text>
</comment>
<keyword evidence="5" id="KW-1185">Reference proteome</keyword>
<dbReference type="SUPFAM" id="SSF55729">
    <property type="entry name" value="Acyl-CoA N-acyltransferases (Nat)"/>
    <property type="match status" value="2"/>
</dbReference>
<gene>
    <name evidence="4" type="ORF">ACIGXA_35695</name>
</gene>
<dbReference type="CDD" id="cd04301">
    <property type="entry name" value="NAT_SF"/>
    <property type="match status" value="1"/>
</dbReference>
<name>A0ABW8CHC8_9ACTN</name>
<dbReference type="RefSeq" id="WP_399656879.1">
    <property type="nucleotide sequence ID" value="NZ_JBITYG010000014.1"/>
</dbReference>
<dbReference type="PANTHER" id="PTHR43877">
    <property type="entry name" value="AMINOALKYLPHOSPHONATE N-ACETYLTRANSFERASE-RELATED-RELATED"/>
    <property type="match status" value="1"/>
</dbReference>
<dbReference type="InterPro" id="IPR016181">
    <property type="entry name" value="Acyl_CoA_acyltransferase"/>
</dbReference>
<evidence type="ECO:0000256" key="2">
    <source>
        <dbReference type="ARBA" id="ARBA00023315"/>
    </source>
</evidence>
<evidence type="ECO:0000313" key="4">
    <source>
        <dbReference type="EMBL" id="MFI9105862.1"/>
    </source>
</evidence>
<dbReference type="InterPro" id="IPR050832">
    <property type="entry name" value="Bact_Acetyltransf"/>
</dbReference>
<reference evidence="4 5" key="1">
    <citation type="submission" date="2024-10" db="EMBL/GenBank/DDBJ databases">
        <title>The Natural Products Discovery Center: Release of the First 8490 Sequenced Strains for Exploring Actinobacteria Biosynthetic Diversity.</title>
        <authorList>
            <person name="Kalkreuter E."/>
            <person name="Kautsar S.A."/>
            <person name="Yang D."/>
            <person name="Bader C.D."/>
            <person name="Teijaro C.N."/>
            <person name="Fluegel L."/>
            <person name="Davis C.M."/>
            <person name="Simpson J.R."/>
            <person name="Lauterbach L."/>
            <person name="Steele A.D."/>
            <person name="Gui C."/>
            <person name="Meng S."/>
            <person name="Li G."/>
            <person name="Viehrig K."/>
            <person name="Ye F."/>
            <person name="Su P."/>
            <person name="Kiefer A.F."/>
            <person name="Nichols A."/>
            <person name="Cepeda A.J."/>
            <person name="Yan W."/>
            <person name="Fan B."/>
            <person name="Jiang Y."/>
            <person name="Adhikari A."/>
            <person name="Zheng C.-J."/>
            <person name="Schuster L."/>
            <person name="Cowan T.M."/>
            <person name="Smanski M.J."/>
            <person name="Chevrette M.G."/>
            <person name="De Carvalho L.P.S."/>
            <person name="Shen B."/>
        </authorList>
    </citation>
    <scope>NUCLEOTIDE SEQUENCE [LARGE SCALE GENOMIC DNA]</scope>
    <source>
        <strain evidence="4 5">NPDC053399</strain>
    </source>
</reference>
<dbReference type="InterPro" id="IPR000182">
    <property type="entry name" value="GNAT_dom"/>
</dbReference>
<accession>A0ABW8CHC8</accession>
<dbReference type="GO" id="GO:0016746">
    <property type="term" value="F:acyltransferase activity"/>
    <property type="evidence" value="ECO:0007669"/>
    <property type="project" value="UniProtKB-KW"/>
</dbReference>
<keyword evidence="1 4" id="KW-0808">Transferase</keyword>
<protein>
    <submittedName>
        <fullName evidence="4">GNAT family N-acetyltransferase</fullName>
        <ecNumber evidence="4">2.3.1.-</ecNumber>
    </submittedName>
</protein>
<evidence type="ECO:0000256" key="1">
    <source>
        <dbReference type="ARBA" id="ARBA00022679"/>
    </source>
</evidence>
<dbReference type="PROSITE" id="PS51186">
    <property type="entry name" value="GNAT"/>
    <property type="match status" value="1"/>
</dbReference>
<organism evidence="4 5">
    <name type="scientific">Streptomyces fildesensis</name>
    <dbReference type="NCBI Taxonomy" id="375757"/>
    <lineage>
        <taxon>Bacteria</taxon>
        <taxon>Bacillati</taxon>
        <taxon>Actinomycetota</taxon>
        <taxon>Actinomycetes</taxon>
        <taxon>Kitasatosporales</taxon>
        <taxon>Streptomycetaceae</taxon>
        <taxon>Streptomyces</taxon>
    </lineage>
</organism>
<dbReference type="Proteomes" id="UP001614394">
    <property type="component" value="Unassembled WGS sequence"/>
</dbReference>
<dbReference type="Pfam" id="PF00583">
    <property type="entry name" value="Acetyltransf_1"/>
    <property type="match status" value="2"/>
</dbReference>
<keyword evidence="2 4" id="KW-0012">Acyltransferase</keyword>
<evidence type="ECO:0000259" key="3">
    <source>
        <dbReference type="PROSITE" id="PS51186"/>
    </source>
</evidence>
<dbReference type="EMBL" id="JBITYG010000014">
    <property type="protein sequence ID" value="MFI9105862.1"/>
    <property type="molecule type" value="Genomic_DNA"/>
</dbReference>
<sequence length="331" mass="35038">MPLHIDLLTEPTGAQLHDWHQVLTAALGHDLPGDPVPSSDDVSAQLTTPSADGRKLLWLARNTAGAPVGTAALQLFDEPGRSDLAALELYSHPAHRRLGAGSLLLDTAVGAARDNGRRSLVTRTTVGTPGDRFLATRAFTPALKLTWRRLRFDSMDTAAIGAIAGEQHPGYGLETWEGVAPDALIDGFALAKRAMGAGPAGGIPQGHVPWNAERVRSASEIFAKRGQQLITVAAIGEADGSVAGYTELVVPADGAGRALQYDTAVVPGHRGHGLGRWMKASMIRRITAELPGVTEIETDNADDNRHMVAINAGLGFVPVRQTVEYRLSLAE</sequence>
<dbReference type="Gene3D" id="3.40.630.30">
    <property type="match status" value="1"/>
</dbReference>
<dbReference type="EC" id="2.3.1.-" evidence="4"/>
<proteinExistence type="predicted"/>